<protein>
    <submittedName>
        <fullName evidence="1">Uncharacterized protein</fullName>
    </submittedName>
</protein>
<dbReference type="Proteomes" id="UP000264217">
    <property type="component" value="Unassembled WGS sequence"/>
</dbReference>
<evidence type="ECO:0000313" key="1">
    <source>
        <dbReference type="EMBL" id="RFZ95574.1"/>
    </source>
</evidence>
<keyword evidence="2" id="KW-1185">Reference proteome</keyword>
<accession>A0A372P0C4</accession>
<sequence>MVIPGYLIIHGDGLLSIMVAGDLTTIMAGNGYQVTSGHPPGLAGEMAAVTMAGHQCSRVLI</sequence>
<comment type="caution">
    <text evidence="1">The sequence shown here is derived from an EMBL/GenBank/DDBJ whole genome shotgun (WGS) entry which is preliminary data.</text>
</comment>
<evidence type="ECO:0000313" key="2">
    <source>
        <dbReference type="Proteomes" id="UP000264217"/>
    </source>
</evidence>
<proteinExistence type="predicted"/>
<gene>
    <name evidence="1" type="ORF">D0C36_08655</name>
</gene>
<dbReference type="AlphaFoldDB" id="A0A372P0C4"/>
<reference evidence="1 2" key="1">
    <citation type="submission" date="2018-08" db="EMBL/GenBank/DDBJ databases">
        <title>Mucilaginibacter sp. MYSH2.</title>
        <authorList>
            <person name="Seo T."/>
        </authorList>
    </citation>
    <scope>NUCLEOTIDE SEQUENCE [LARGE SCALE GENOMIC DNA]</scope>
    <source>
        <strain evidence="1 2">MYSH2</strain>
    </source>
</reference>
<dbReference type="EMBL" id="QWDC01000001">
    <property type="protein sequence ID" value="RFZ95574.1"/>
    <property type="molecule type" value="Genomic_DNA"/>
</dbReference>
<name>A0A372P0C4_9SPHI</name>
<organism evidence="1 2">
    <name type="scientific">Mucilaginibacter conchicola</name>
    <dbReference type="NCBI Taxonomy" id="2303333"/>
    <lineage>
        <taxon>Bacteria</taxon>
        <taxon>Pseudomonadati</taxon>
        <taxon>Bacteroidota</taxon>
        <taxon>Sphingobacteriia</taxon>
        <taxon>Sphingobacteriales</taxon>
        <taxon>Sphingobacteriaceae</taxon>
        <taxon>Mucilaginibacter</taxon>
    </lineage>
</organism>